<feature type="binding site" evidence="4">
    <location>
        <position position="208"/>
    </location>
    <ligand>
        <name>substrate</name>
    </ligand>
</feature>
<dbReference type="InterPro" id="IPR023631">
    <property type="entry name" value="Amidase_dom"/>
</dbReference>
<dbReference type="PIRSF" id="PIRSF001221">
    <property type="entry name" value="Amidase_fungi"/>
    <property type="match status" value="1"/>
</dbReference>
<proteinExistence type="inferred from homology"/>
<sequence>MLPNFQFMTPWRDGASVRRRRQQKLNALAAVYDTALTEIDTKVHGLSLAQLVDAHRSGHVSNADVMSAYGKKAFAAQKATNCLSDIILPSILPHTARQANGNGIPKRGTNAVAGRFEKEQTDRPLAGVPISIKDCIDVAGHPSTLGYSAFSRDSVAASAPIIRLLQRAGAIVHVKTTVPAGLFGLETSSTLFGRTSNPYNSAFSPGASTGGGAALLALGGSMIELGTDIGGSVRLPAAFCGVYSMKASNGRFPATGARTSTPGSEGVQTVVSPLARRLEDLEEFWKRVMDLKPWEYDHTCVPMPWRPVNYATRKLKWGVLWSDGIIPMSPASRRAVQIVIDALRAQGHEVVDFEPPTFEVLKTGFQLTFADGGEQVFANLQCGEFISPGVRAIRKTFSLPRFFKHILAFFLPVLDATLLRAFYRKSVVEVRELVDAREVWKRVWHDKWRAEGIDFVICAPCAIPGVPEGGTSKAGLLAASYAFLFNIVSIRILYSLLSLRGALTLHIASLLLLMQLDLPAGVLPITTVSRKLDALPPTFRPSDLGPSARGAYEIYDAEKMHGLPVAVQVVGKRLEEEKVLAGMRVIRDVVVLVMTIAR</sequence>
<comment type="similarity">
    <text evidence="1">Belongs to the amidase family.</text>
</comment>
<feature type="binding site" evidence="4">
    <location>
        <position position="182"/>
    </location>
    <ligand>
        <name>substrate</name>
    </ligand>
</feature>
<dbReference type="OrthoDB" id="6428749at2759"/>
<evidence type="ECO:0000259" key="5">
    <source>
        <dbReference type="Pfam" id="PF01425"/>
    </source>
</evidence>
<keyword evidence="7" id="KW-1185">Reference proteome</keyword>
<evidence type="ECO:0000256" key="1">
    <source>
        <dbReference type="ARBA" id="ARBA00009199"/>
    </source>
</evidence>
<dbReference type="Pfam" id="PF01425">
    <property type="entry name" value="Amidase"/>
    <property type="match status" value="1"/>
</dbReference>
<comment type="caution">
    <text evidence="6">The sequence shown here is derived from an EMBL/GenBank/DDBJ whole genome shotgun (WGS) entry which is preliminary data.</text>
</comment>
<evidence type="ECO:0000256" key="2">
    <source>
        <dbReference type="ARBA" id="ARBA00022801"/>
    </source>
</evidence>
<accession>A0A4S4LW82</accession>
<dbReference type="SUPFAM" id="SSF75304">
    <property type="entry name" value="Amidase signature (AS) enzymes"/>
    <property type="match status" value="1"/>
</dbReference>
<dbReference type="GO" id="GO:0016787">
    <property type="term" value="F:hydrolase activity"/>
    <property type="evidence" value="ECO:0007669"/>
    <property type="project" value="UniProtKB-KW"/>
</dbReference>
<name>A0A4S4LW82_9AGAM</name>
<keyword evidence="2" id="KW-0378">Hydrolase</keyword>
<evidence type="ECO:0000313" key="7">
    <source>
        <dbReference type="Proteomes" id="UP000310158"/>
    </source>
</evidence>
<dbReference type="Gene3D" id="3.90.1300.10">
    <property type="entry name" value="Amidase signature (AS) domain"/>
    <property type="match status" value="2"/>
</dbReference>
<evidence type="ECO:0000256" key="4">
    <source>
        <dbReference type="PIRSR" id="PIRSR001221-2"/>
    </source>
</evidence>
<feature type="active site" description="Acyl-ester intermediate" evidence="3">
    <location>
        <position position="232"/>
    </location>
</feature>
<feature type="binding site" evidence="4">
    <location>
        <begin position="229"/>
        <end position="232"/>
    </location>
    <ligand>
        <name>substrate</name>
    </ligand>
</feature>
<organism evidence="6 7">
    <name type="scientific">Bondarzewia mesenterica</name>
    <dbReference type="NCBI Taxonomy" id="1095465"/>
    <lineage>
        <taxon>Eukaryota</taxon>
        <taxon>Fungi</taxon>
        <taxon>Dikarya</taxon>
        <taxon>Basidiomycota</taxon>
        <taxon>Agaricomycotina</taxon>
        <taxon>Agaricomycetes</taxon>
        <taxon>Russulales</taxon>
        <taxon>Bondarzewiaceae</taxon>
        <taxon>Bondarzewia</taxon>
    </lineage>
</organism>
<protein>
    <recommendedName>
        <fullName evidence="5">Amidase domain-containing protein</fullName>
    </recommendedName>
</protein>
<dbReference type="AlphaFoldDB" id="A0A4S4LW82"/>
<evidence type="ECO:0000313" key="6">
    <source>
        <dbReference type="EMBL" id="THH16615.1"/>
    </source>
</evidence>
<dbReference type="Proteomes" id="UP000310158">
    <property type="component" value="Unassembled WGS sequence"/>
</dbReference>
<feature type="active site" description="Charge relay system" evidence="3">
    <location>
        <position position="208"/>
    </location>
</feature>
<feature type="domain" description="Amidase" evidence="5">
    <location>
        <begin position="116"/>
        <end position="580"/>
    </location>
</feature>
<gene>
    <name evidence="6" type="ORF">EW146_g4066</name>
</gene>
<dbReference type="InterPro" id="IPR036928">
    <property type="entry name" value="AS_sf"/>
</dbReference>
<evidence type="ECO:0000256" key="3">
    <source>
        <dbReference type="PIRSR" id="PIRSR001221-1"/>
    </source>
</evidence>
<dbReference type="PANTHER" id="PTHR46072">
    <property type="entry name" value="AMIDASE-RELATED-RELATED"/>
    <property type="match status" value="1"/>
</dbReference>
<reference evidence="6 7" key="1">
    <citation type="submission" date="2019-02" db="EMBL/GenBank/DDBJ databases">
        <title>Genome sequencing of the rare red list fungi Bondarzewia mesenterica.</title>
        <authorList>
            <person name="Buettner E."/>
            <person name="Kellner H."/>
        </authorList>
    </citation>
    <scope>NUCLEOTIDE SEQUENCE [LARGE SCALE GENOMIC DNA]</scope>
    <source>
        <strain evidence="6 7">DSM 108281</strain>
    </source>
</reference>
<dbReference type="EMBL" id="SGPL01000150">
    <property type="protein sequence ID" value="THH16615.1"/>
    <property type="molecule type" value="Genomic_DNA"/>
</dbReference>
<feature type="active site" description="Charge relay system" evidence="3">
    <location>
        <position position="133"/>
    </location>
</feature>
<dbReference type="PANTHER" id="PTHR46072:SF10">
    <property type="entry name" value="ACETAMIDASE"/>
    <property type="match status" value="1"/>
</dbReference>